<evidence type="ECO:0000313" key="3">
    <source>
        <dbReference type="EMBL" id="PIY93772.1"/>
    </source>
</evidence>
<evidence type="ECO:0000256" key="2">
    <source>
        <dbReference type="SAM" id="Phobius"/>
    </source>
</evidence>
<feature type="region of interest" description="Disordered" evidence="1">
    <location>
        <begin position="1"/>
        <end position="31"/>
    </location>
</feature>
<keyword evidence="2" id="KW-0472">Membrane</keyword>
<evidence type="ECO:0008006" key="5">
    <source>
        <dbReference type="Google" id="ProtNLM"/>
    </source>
</evidence>
<proteinExistence type="predicted"/>
<organism evidence="3 4">
    <name type="scientific">Candidatus Komeilibacteria bacterium CG_4_10_14_0_8_um_filter_37_78</name>
    <dbReference type="NCBI Taxonomy" id="1974471"/>
    <lineage>
        <taxon>Bacteria</taxon>
        <taxon>Candidatus Komeiliibacteriota</taxon>
    </lineage>
</organism>
<protein>
    <recommendedName>
        <fullName evidence="5">PilN domain-containing protein</fullName>
    </recommendedName>
</protein>
<keyword evidence="2" id="KW-1133">Transmembrane helix</keyword>
<dbReference type="EMBL" id="PFMC01000084">
    <property type="protein sequence ID" value="PIY93772.1"/>
    <property type="molecule type" value="Genomic_DNA"/>
</dbReference>
<comment type="caution">
    <text evidence="3">The sequence shown here is derived from an EMBL/GenBank/DDBJ whole genome shotgun (WGS) entry which is preliminary data.</text>
</comment>
<gene>
    <name evidence="3" type="ORF">COY67_03605</name>
</gene>
<evidence type="ECO:0000313" key="4">
    <source>
        <dbReference type="Proteomes" id="UP000228689"/>
    </source>
</evidence>
<dbReference type="AlphaFoldDB" id="A0A2M7RB90"/>
<accession>A0A2M7RB90</accession>
<feature type="transmembrane region" description="Helical" evidence="2">
    <location>
        <begin position="110"/>
        <end position="135"/>
    </location>
</feature>
<keyword evidence="2" id="KW-0812">Transmembrane</keyword>
<dbReference type="Proteomes" id="UP000228689">
    <property type="component" value="Unassembled WGS sequence"/>
</dbReference>
<sequence>MINFLPPTEDQEQTANSASGFDDPPKKQQNKLNSLLQSLPKDQKQAVATDPDLAMPVAKSVLLTPSIEPRKPNPSFDKKTDLANKIDQTEPEYDVNLLPQSISFKSNNKILSMALVWGGLSLLLILLVFGTLSLYGQKITEESLALEVEIEQLDTNISQYNDLIGLAADWQIKLATVDDLLRTHIYWTKFFAILEKVTLPSVYYKGFTASIINPDINLTSYASSFTEVARQLVGYQNFMDVFEQVNVTEASLDEGVGVSYTAQATLRPSIFYDEAFINQKE</sequence>
<name>A0A2M7RB90_9BACT</name>
<evidence type="ECO:0000256" key="1">
    <source>
        <dbReference type="SAM" id="MobiDB-lite"/>
    </source>
</evidence>
<reference evidence="4" key="1">
    <citation type="submission" date="2017-09" db="EMBL/GenBank/DDBJ databases">
        <title>Depth-based differentiation of microbial function through sediment-hosted aquifers and enrichment of novel symbionts in the deep terrestrial subsurface.</title>
        <authorList>
            <person name="Probst A.J."/>
            <person name="Ladd B."/>
            <person name="Jarett J.K."/>
            <person name="Geller-Mcgrath D.E."/>
            <person name="Sieber C.M.K."/>
            <person name="Emerson J.B."/>
            <person name="Anantharaman K."/>
            <person name="Thomas B.C."/>
            <person name="Malmstrom R."/>
            <person name="Stieglmeier M."/>
            <person name="Klingl A."/>
            <person name="Woyke T."/>
            <person name="Ryan C.M."/>
            <person name="Banfield J.F."/>
        </authorList>
    </citation>
    <scope>NUCLEOTIDE SEQUENCE [LARGE SCALE GENOMIC DNA]</scope>
</reference>